<sequence>MKKKCLAPARFKDVSPGRQKGASSLEYLMLGAVVIAILIAVIALDDGIATTIQTTLEGLFTDVQEAASGE</sequence>
<comment type="caution">
    <text evidence="2">The sequence shown here is derived from an EMBL/GenBank/DDBJ whole genome shotgun (WGS) entry which is preliminary data.</text>
</comment>
<dbReference type="RefSeq" id="WP_153741522.1">
    <property type="nucleotide sequence ID" value="NZ_JAHVHN010000001.1"/>
</dbReference>
<reference evidence="2 3" key="1">
    <citation type="submission" date="2019-10" db="EMBL/GenBank/DDBJ databases">
        <title>Draft genome sequence of Marinobacter hydrocarbonoclasticus NCT7M from the microbiome of the marine copepod.</title>
        <authorList>
            <person name="Nuttall R."/>
            <person name="Sharma G."/>
            <person name="Moisander P."/>
        </authorList>
    </citation>
    <scope>NUCLEOTIDE SEQUENCE [LARGE SCALE GENOMIC DNA]</scope>
    <source>
        <strain evidence="2 3">NCT7M</strain>
    </source>
</reference>
<accession>A0A833JQA0</accession>
<keyword evidence="1" id="KW-0472">Membrane</keyword>
<keyword evidence="1" id="KW-1133">Transmembrane helix</keyword>
<proteinExistence type="predicted"/>
<keyword evidence="1" id="KW-0812">Transmembrane</keyword>
<gene>
    <name evidence="2" type="ORF">F6453_3472</name>
</gene>
<feature type="transmembrane region" description="Helical" evidence="1">
    <location>
        <begin position="27"/>
        <end position="44"/>
    </location>
</feature>
<dbReference type="EMBL" id="WBMP01000020">
    <property type="protein sequence ID" value="KAE8544215.1"/>
    <property type="molecule type" value="Genomic_DNA"/>
</dbReference>
<evidence type="ECO:0000313" key="3">
    <source>
        <dbReference type="Proteomes" id="UP000469950"/>
    </source>
</evidence>
<protein>
    <submittedName>
        <fullName evidence="2">Uncharacterized protein</fullName>
    </submittedName>
</protein>
<name>A0A833JQA0_MARNT</name>
<dbReference type="AlphaFoldDB" id="A0A833JQA0"/>
<evidence type="ECO:0000256" key="1">
    <source>
        <dbReference type="SAM" id="Phobius"/>
    </source>
</evidence>
<evidence type="ECO:0000313" key="2">
    <source>
        <dbReference type="EMBL" id="KAE8544215.1"/>
    </source>
</evidence>
<organism evidence="2 3">
    <name type="scientific">Marinobacter nauticus</name>
    <name type="common">Marinobacter hydrocarbonoclasticus</name>
    <name type="synonym">Marinobacter aquaeolei</name>
    <dbReference type="NCBI Taxonomy" id="2743"/>
    <lineage>
        <taxon>Bacteria</taxon>
        <taxon>Pseudomonadati</taxon>
        <taxon>Pseudomonadota</taxon>
        <taxon>Gammaproteobacteria</taxon>
        <taxon>Pseudomonadales</taxon>
        <taxon>Marinobacteraceae</taxon>
        <taxon>Marinobacter</taxon>
    </lineage>
</organism>
<dbReference type="Proteomes" id="UP000469950">
    <property type="component" value="Unassembled WGS sequence"/>
</dbReference>